<evidence type="ECO:0000313" key="2">
    <source>
        <dbReference type="Proteomes" id="UP000609651"/>
    </source>
</evidence>
<dbReference type="InterPro" id="IPR032710">
    <property type="entry name" value="NTF2-like_dom_sf"/>
</dbReference>
<proteinExistence type="predicted"/>
<evidence type="ECO:0008006" key="3">
    <source>
        <dbReference type="Google" id="ProtNLM"/>
    </source>
</evidence>
<accession>A0ABX1VH97</accession>
<dbReference type="EMBL" id="WTPX01000156">
    <property type="protein sequence ID" value="NNJ27460.1"/>
    <property type="molecule type" value="Genomic_DNA"/>
</dbReference>
<evidence type="ECO:0000313" key="1">
    <source>
        <dbReference type="EMBL" id="NNJ27460.1"/>
    </source>
</evidence>
<dbReference type="Gene3D" id="3.10.450.50">
    <property type="match status" value="1"/>
</dbReference>
<protein>
    <recommendedName>
        <fullName evidence="3">DUF4440 domain-containing protein</fullName>
    </recommendedName>
</protein>
<reference evidence="1 2" key="1">
    <citation type="journal article" date="2020" name="Syst. Appl. Microbiol.">
        <title>Alienimonas chondri sp. nov., a novel planctomycete isolated from the biofilm of the red alga Chondrus crispus.</title>
        <authorList>
            <person name="Vitorino I."/>
            <person name="Albuquerque L."/>
            <person name="Wiegand S."/>
            <person name="Kallscheuer N."/>
            <person name="da Costa M.S."/>
            <person name="Lobo-da-Cunha A."/>
            <person name="Jogler C."/>
            <person name="Lage O.M."/>
        </authorList>
    </citation>
    <scope>NUCLEOTIDE SEQUENCE [LARGE SCALE GENOMIC DNA]</scope>
    <source>
        <strain evidence="1 2">LzC2</strain>
    </source>
</reference>
<dbReference type="Proteomes" id="UP000609651">
    <property type="component" value="Unassembled WGS sequence"/>
</dbReference>
<dbReference type="SUPFAM" id="SSF54427">
    <property type="entry name" value="NTF2-like"/>
    <property type="match status" value="1"/>
</dbReference>
<organism evidence="1 2">
    <name type="scientific">Alienimonas chondri</name>
    <dbReference type="NCBI Taxonomy" id="2681879"/>
    <lineage>
        <taxon>Bacteria</taxon>
        <taxon>Pseudomonadati</taxon>
        <taxon>Planctomycetota</taxon>
        <taxon>Planctomycetia</taxon>
        <taxon>Planctomycetales</taxon>
        <taxon>Planctomycetaceae</taxon>
        <taxon>Alienimonas</taxon>
    </lineage>
</organism>
<dbReference type="RefSeq" id="WP_171189372.1">
    <property type="nucleotide sequence ID" value="NZ_WTPX01000156.1"/>
</dbReference>
<comment type="caution">
    <text evidence="1">The sequence shown here is derived from an EMBL/GenBank/DDBJ whole genome shotgun (WGS) entry which is preliminary data.</text>
</comment>
<keyword evidence="2" id="KW-1185">Reference proteome</keyword>
<name>A0ABX1VH97_9PLAN</name>
<gene>
    <name evidence="1" type="ORF">LzC2_35650</name>
</gene>
<sequence length="173" mass="18859">MSIALSPLLCAALLAAPQPVEEPTDEPAADGAAERVAAELDVFWAEASRTVRDGDFDGYAALYHPDGVFVSDVRGTVAPIGEQLAKWKPGFEETKAGQTVADVEFRFTQRLHSPTTAHETGLFRYVSHAPGEVGEPAYVRFEALTVRGPDGWRWVMERQLSVTTEQAWEAAAE</sequence>